<dbReference type="Gene3D" id="3.40.50.10540">
    <property type="entry name" value="Crotonobetainyl-coa:carnitine coa-transferase, domain 1"/>
    <property type="match status" value="1"/>
</dbReference>
<sequence>MATVPPLTGLKVLEFAGLAPGPFAGVFFADAGAEILRIDRPVPGMTHTPDAAHIDVTEDMLARRKASIAVDLKNKAGVALVKQLAATADIIIDPFRPGVLERLGLGPEVLQAANPRLIFARLSGFRRDGKYKDMAGHDINYLAVSGALSVLGRSGEKPTPPWNILADFAGGGLMLVVGVLLALAARQQTGRGQVVEANMVDGVSYLASFPRFALKTPLGDHARGENLLDTGCPYYDTYETSDGGFMAVGPVEPHFYKILVDKLGLGGQNWEGRRHDRAQWPAMRAAFTNAFRSRTRAQWEAVFDGSDACCTPVLSFPEMEAGAATGAREGDLRPAVALRSTPLLGVVNGGSSATTAEVRNRQGQGSGVPGQGYEGQAIRPGEGGEDVLAKWHGWSKGSQYDVANGGLVLKGAEKSRL</sequence>
<dbReference type="Pfam" id="PF02515">
    <property type="entry name" value="CoA_transf_3"/>
    <property type="match status" value="1"/>
</dbReference>
<proteinExistence type="inferred from homology"/>
<dbReference type="SUPFAM" id="SSF89796">
    <property type="entry name" value="CoA-transferase family III (CaiB/BaiF)"/>
    <property type="match status" value="1"/>
</dbReference>
<feature type="compositionally biased region" description="Gly residues" evidence="2">
    <location>
        <begin position="364"/>
        <end position="373"/>
    </location>
</feature>
<name>A0ABP0C2K6_9PEZI</name>
<dbReference type="Proteomes" id="UP001642405">
    <property type="component" value="Unassembled WGS sequence"/>
</dbReference>
<evidence type="ECO:0008006" key="5">
    <source>
        <dbReference type="Google" id="ProtNLM"/>
    </source>
</evidence>
<evidence type="ECO:0000313" key="4">
    <source>
        <dbReference type="Proteomes" id="UP001642405"/>
    </source>
</evidence>
<evidence type="ECO:0000313" key="3">
    <source>
        <dbReference type="EMBL" id="CAK7226224.1"/>
    </source>
</evidence>
<evidence type="ECO:0000256" key="2">
    <source>
        <dbReference type="SAM" id="MobiDB-lite"/>
    </source>
</evidence>
<organism evidence="3 4">
    <name type="scientific">Sporothrix curviconia</name>
    <dbReference type="NCBI Taxonomy" id="1260050"/>
    <lineage>
        <taxon>Eukaryota</taxon>
        <taxon>Fungi</taxon>
        <taxon>Dikarya</taxon>
        <taxon>Ascomycota</taxon>
        <taxon>Pezizomycotina</taxon>
        <taxon>Sordariomycetes</taxon>
        <taxon>Sordariomycetidae</taxon>
        <taxon>Ophiostomatales</taxon>
        <taxon>Ophiostomataceae</taxon>
        <taxon>Sporothrix</taxon>
    </lineage>
</organism>
<dbReference type="PANTHER" id="PTHR48228:SF5">
    <property type="entry name" value="ALPHA-METHYLACYL-COA RACEMASE"/>
    <property type="match status" value="1"/>
</dbReference>
<protein>
    <recommendedName>
        <fullName evidence="5">Alpha-methylacyl-CoA racemase</fullName>
    </recommendedName>
</protein>
<evidence type="ECO:0000256" key="1">
    <source>
        <dbReference type="ARBA" id="ARBA00008383"/>
    </source>
</evidence>
<accession>A0ABP0C2K6</accession>
<dbReference type="InterPro" id="IPR003673">
    <property type="entry name" value="CoA-Trfase_fam_III"/>
</dbReference>
<dbReference type="InterPro" id="IPR050509">
    <property type="entry name" value="CoA-transferase_III"/>
</dbReference>
<dbReference type="Gene3D" id="3.30.1540.10">
    <property type="entry name" value="formyl-coa transferase, domain 3"/>
    <property type="match status" value="1"/>
</dbReference>
<dbReference type="EMBL" id="CAWUHB010000035">
    <property type="protein sequence ID" value="CAK7226224.1"/>
    <property type="molecule type" value="Genomic_DNA"/>
</dbReference>
<reference evidence="3 4" key="1">
    <citation type="submission" date="2024-01" db="EMBL/GenBank/DDBJ databases">
        <authorList>
            <person name="Allen C."/>
            <person name="Tagirdzhanova G."/>
        </authorList>
    </citation>
    <scope>NUCLEOTIDE SEQUENCE [LARGE SCALE GENOMIC DNA]</scope>
</reference>
<comment type="caution">
    <text evidence="3">The sequence shown here is derived from an EMBL/GenBank/DDBJ whole genome shotgun (WGS) entry which is preliminary data.</text>
</comment>
<keyword evidence="4" id="KW-1185">Reference proteome</keyword>
<comment type="similarity">
    <text evidence="1">Belongs to the CoA-transferase III family.</text>
</comment>
<dbReference type="InterPro" id="IPR023606">
    <property type="entry name" value="CoA-Trfase_III_dom_1_sf"/>
</dbReference>
<dbReference type="PANTHER" id="PTHR48228">
    <property type="entry name" value="SUCCINYL-COA--D-CITRAMALATE COA-TRANSFERASE"/>
    <property type="match status" value="1"/>
</dbReference>
<feature type="region of interest" description="Disordered" evidence="2">
    <location>
        <begin position="358"/>
        <end position="381"/>
    </location>
</feature>
<dbReference type="InterPro" id="IPR044855">
    <property type="entry name" value="CoA-Trfase_III_dom3_sf"/>
</dbReference>
<gene>
    <name evidence="3" type="ORF">SCUCBS95973_006127</name>
</gene>